<organism evidence="2 3">
    <name type="scientific">Pseudarthrobacter oxydans</name>
    <name type="common">Arthrobacter oxydans</name>
    <dbReference type="NCBI Taxonomy" id="1671"/>
    <lineage>
        <taxon>Bacteria</taxon>
        <taxon>Bacillati</taxon>
        <taxon>Actinomycetota</taxon>
        <taxon>Actinomycetes</taxon>
        <taxon>Micrococcales</taxon>
        <taxon>Micrococcaceae</taxon>
        <taxon>Pseudarthrobacter</taxon>
    </lineage>
</organism>
<dbReference type="Pfam" id="PF12867">
    <property type="entry name" value="DinB_2"/>
    <property type="match status" value="1"/>
</dbReference>
<evidence type="ECO:0000313" key="3">
    <source>
        <dbReference type="Proteomes" id="UP001262032"/>
    </source>
</evidence>
<dbReference type="SUPFAM" id="SSF109854">
    <property type="entry name" value="DinB/YfiT-like putative metalloenzymes"/>
    <property type="match status" value="1"/>
</dbReference>
<dbReference type="Gene3D" id="1.20.120.450">
    <property type="entry name" value="dinb family like domain"/>
    <property type="match status" value="1"/>
</dbReference>
<accession>A0AAW8NH85</accession>
<feature type="domain" description="DinB-like" evidence="1">
    <location>
        <begin position="12"/>
        <end position="169"/>
    </location>
</feature>
<dbReference type="InterPro" id="IPR034660">
    <property type="entry name" value="DinB/YfiT-like"/>
</dbReference>
<evidence type="ECO:0000313" key="2">
    <source>
        <dbReference type="EMBL" id="MDR7166256.1"/>
    </source>
</evidence>
<evidence type="ECO:0000259" key="1">
    <source>
        <dbReference type="Pfam" id="PF12867"/>
    </source>
</evidence>
<dbReference type="RefSeq" id="WP_310258683.1">
    <property type="nucleotide sequence ID" value="NZ_JAVDWN010000036.1"/>
</dbReference>
<reference evidence="2" key="1">
    <citation type="submission" date="2023-07" db="EMBL/GenBank/DDBJ databases">
        <title>Sorghum-associated microbial communities from plants grown in Nebraska, USA.</title>
        <authorList>
            <person name="Schachtman D."/>
        </authorList>
    </citation>
    <scope>NUCLEOTIDE SEQUENCE</scope>
    <source>
        <strain evidence="2">BE261</strain>
    </source>
</reference>
<comment type="caution">
    <text evidence="2">The sequence shown here is derived from an EMBL/GenBank/DDBJ whole genome shotgun (WGS) entry which is preliminary data.</text>
</comment>
<gene>
    <name evidence="2" type="ORF">J2X12_004310</name>
</gene>
<sequence length="173" mass="19939">MEPTKEDILAEYRRARADLDALLSDATAAELGRKSNGTQWTNEELLFHMVFGYMVVRALLPLVHIISRLPSGAGSAFASLLNAGTRPFHIVNYWGSRAAALYFNKRRMSARLDKTIRAITRRMDRESQESLSRAMPFPDRWDPFFTPTMTLRDVYAYPTKHFDFHARQLSLKR</sequence>
<dbReference type="Proteomes" id="UP001262032">
    <property type="component" value="Unassembled WGS sequence"/>
</dbReference>
<name>A0AAW8NH85_PSEOX</name>
<dbReference type="AlphaFoldDB" id="A0AAW8NH85"/>
<proteinExistence type="predicted"/>
<protein>
    <recommendedName>
        <fullName evidence="1">DinB-like domain-containing protein</fullName>
    </recommendedName>
</protein>
<dbReference type="EMBL" id="JAVDWN010000036">
    <property type="protein sequence ID" value="MDR7166256.1"/>
    <property type="molecule type" value="Genomic_DNA"/>
</dbReference>
<dbReference type="InterPro" id="IPR024775">
    <property type="entry name" value="DinB-like"/>
</dbReference>